<proteinExistence type="inferred from homology"/>
<dbReference type="InterPro" id="IPR046756">
    <property type="entry name" value="VAS1/VOA1_TM"/>
</dbReference>
<keyword evidence="3" id="KW-0812">Transmembrane</keyword>
<sequence length="386" mass="42424">MLALRCLPLFLLAWGTTTYSDSDPSLFDEVPLLLWKPKGKFVNLEEDPFMACQEHGGLPESIFSGIDQEETIVQIIRNTLSLEDFRSSSFSELQSSFESADRRFLPRGRAIEAGLFPDRKQLQGLEGKDVSSKGKKFITVDIGDGGDEEIADVLAVLAKRVKNYIVIFTGRRGSVPRAVASLSRSKRETPVGEPEGRVNSVFSSGCLRIAASDARFHLRKAAGKEIKEGKGYSIELPLDADGDSWSMCDLNAENKTQHKIIWKGMSQGLKTVTLVFDVETTKGNKNWKVSNMRLTYSGDITVPGEAGSIPLQASMQADASGDLQFTMSTEGTAQVYFSLGILTGLFLLVIFLLILLWAFSMMAQLKTNDQFDDPKGKTITVPATVD</sequence>
<evidence type="ECO:0000256" key="3">
    <source>
        <dbReference type="ARBA" id="ARBA00022692"/>
    </source>
</evidence>
<dbReference type="PANTHER" id="PTHR12471">
    <property type="entry name" value="VACUOLAR ATP SYNTHASE SUBUNIT S1"/>
    <property type="match status" value="1"/>
</dbReference>
<evidence type="ECO:0000256" key="2">
    <source>
        <dbReference type="ARBA" id="ARBA00009037"/>
    </source>
</evidence>
<reference evidence="6" key="1">
    <citation type="submission" date="2020-11" db="EMBL/GenBank/DDBJ databases">
        <authorList>
            <person name="Tran Van P."/>
        </authorList>
    </citation>
    <scope>NUCLEOTIDE SEQUENCE</scope>
</reference>
<comment type="similarity">
    <text evidence="2">Belongs to the vacuolar ATPase subunit S1 family.</text>
</comment>
<evidence type="ECO:0000256" key="4">
    <source>
        <dbReference type="ARBA" id="ARBA00022989"/>
    </source>
</evidence>
<organism evidence="6">
    <name type="scientific">Cyprideis torosa</name>
    <dbReference type="NCBI Taxonomy" id="163714"/>
    <lineage>
        <taxon>Eukaryota</taxon>
        <taxon>Metazoa</taxon>
        <taxon>Ecdysozoa</taxon>
        <taxon>Arthropoda</taxon>
        <taxon>Crustacea</taxon>
        <taxon>Oligostraca</taxon>
        <taxon>Ostracoda</taxon>
        <taxon>Podocopa</taxon>
        <taxon>Podocopida</taxon>
        <taxon>Cytherocopina</taxon>
        <taxon>Cytheroidea</taxon>
        <taxon>Cytherideidae</taxon>
        <taxon>Cyprideis</taxon>
    </lineage>
</organism>
<protein>
    <submittedName>
        <fullName evidence="6">Uncharacterized protein</fullName>
    </submittedName>
</protein>
<evidence type="ECO:0000256" key="5">
    <source>
        <dbReference type="ARBA" id="ARBA00023136"/>
    </source>
</evidence>
<dbReference type="InterPro" id="IPR008388">
    <property type="entry name" value="Ac45_acc_su"/>
</dbReference>
<accession>A0A7R8WG73</accession>
<evidence type="ECO:0000256" key="1">
    <source>
        <dbReference type="ARBA" id="ARBA00004167"/>
    </source>
</evidence>
<dbReference type="Pfam" id="PF20520">
    <property type="entry name" value="Ac45-VOA1_TM"/>
    <property type="match status" value="1"/>
</dbReference>
<name>A0A7R8WG73_9CRUS</name>
<dbReference type="GO" id="GO:0033176">
    <property type="term" value="C:proton-transporting V-type ATPase complex"/>
    <property type="evidence" value="ECO:0007669"/>
    <property type="project" value="TreeGrafter"/>
</dbReference>
<dbReference type="OrthoDB" id="9985059at2759"/>
<evidence type="ECO:0000313" key="6">
    <source>
        <dbReference type="EMBL" id="CAD7229791.1"/>
    </source>
</evidence>
<keyword evidence="5" id="KW-0472">Membrane</keyword>
<dbReference type="PANTHER" id="PTHR12471:SF7">
    <property type="entry name" value="V-TYPE PROTON ATPASE SUBUNIT S1"/>
    <property type="match status" value="1"/>
</dbReference>
<dbReference type="GO" id="GO:0001671">
    <property type="term" value="F:ATPase activator activity"/>
    <property type="evidence" value="ECO:0007669"/>
    <property type="project" value="TreeGrafter"/>
</dbReference>
<dbReference type="EMBL" id="OB662281">
    <property type="protein sequence ID" value="CAD7229791.1"/>
    <property type="molecule type" value="Genomic_DNA"/>
</dbReference>
<dbReference type="AlphaFoldDB" id="A0A7R8WG73"/>
<keyword evidence="4" id="KW-1133">Transmembrane helix</keyword>
<gene>
    <name evidence="6" type="ORF">CTOB1V02_LOCUS7657</name>
</gene>
<dbReference type="GO" id="GO:0030641">
    <property type="term" value="P:regulation of cellular pH"/>
    <property type="evidence" value="ECO:0007669"/>
    <property type="project" value="TreeGrafter"/>
</dbReference>
<comment type="subcellular location">
    <subcellularLocation>
        <location evidence="1">Membrane</location>
        <topology evidence="1">Single-pass membrane protein</topology>
    </subcellularLocation>
</comment>